<dbReference type="AlphaFoldDB" id="A0AAE1G8C4"/>
<evidence type="ECO:0000256" key="4">
    <source>
        <dbReference type="ARBA" id="ARBA00022448"/>
    </source>
</evidence>
<comment type="caution">
    <text evidence="10">The sequence shown here is derived from an EMBL/GenBank/DDBJ whole genome shotgun (WGS) entry which is preliminary data.</text>
</comment>
<keyword evidence="6" id="KW-0999">Mitochondrion inner membrane</keyword>
<evidence type="ECO:0000256" key="5">
    <source>
        <dbReference type="ARBA" id="ARBA00022660"/>
    </source>
</evidence>
<dbReference type="PANTHER" id="PTHR13094:SF1">
    <property type="entry name" value="NADH DEHYDROGENASE [UBIQUINONE] 1 BETA SUBCOMPLEX SUBUNIT 10"/>
    <property type="match status" value="1"/>
</dbReference>
<keyword evidence="11" id="KW-1185">Reference proteome</keyword>
<evidence type="ECO:0000256" key="1">
    <source>
        <dbReference type="ARBA" id="ARBA00004443"/>
    </source>
</evidence>
<keyword evidence="4" id="KW-0813">Transport</keyword>
<name>A0AAE1G8C4_PETCI</name>
<evidence type="ECO:0000256" key="2">
    <source>
        <dbReference type="ARBA" id="ARBA00008317"/>
    </source>
</evidence>
<organism evidence="10 11">
    <name type="scientific">Petrolisthes cinctipes</name>
    <name type="common">Flat porcelain crab</name>
    <dbReference type="NCBI Taxonomy" id="88211"/>
    <lineage>
        <taxon>Eukaryota</taxon>
        <taxon>Metazoa</taxon>
        <taxon>Ecdysozoa</taxon>
        <taxon>Arthropoda</taxon>
        <taxon>Crustacea</taxon>
        <taxon>Multicrustacea</taxon>
        <taxon>Malacostraca</taxon>
        <taxon>Eumalacostraca</taxon>
        <taxon>Eucarida</taxon>
        <taxon>Decapoda</taxon>
        <taxon>Pleocyemata</taxon>
        <taxon>Anomura</taxon>
        <taxon>Galatheoidea</taxon>
        <taxon>Porcellanidae</taxon>
        <taxon>Petrolisthes</taxon>
    </lineage>
</organism>
<dbReference type="GO" id="GO:0045271">
    <property type="term" value="C:respiratory chain complex I"/>
    <property type="evidence" value="ECO:0007669"/>
    <property type="project" value="UniProtKB-ARBA"/>
</dbReference>
<gene>
    <name evidence="10" type="ORF">Pcinc_007532</name>
</gene>
<dbReference type="EMBL" id="JAWQEG010000555">
    <property type="protein sequence ID" value="KAK3888404.1"/>
    <property type="molecule type" value="Genomic_DNA"/>
</dbReference>
<accession>A0AAE1G8C4</accession>
<dbReference type="Pfam" id="PF10249">
    <property type="entry name" value="NDUFB10"/>
    <property type="match status" value="1"/>
</dbReference>
<evidence type="ECO:0000256" key="8">
    <source>
        <dbReference type="ARBA" id="ARBA00023128"/>
    </source>
</evidence>
<sequence>MPRMLFRRVPTIDECYTDDIVCFVEANEQFKRDRMVDNEVLSILRQRHHDCILYEGHDHKEKCASIKEQYDKAAENWFIKCIIVEQHSTVILNLGVYGDVKAAYMKQKHRLLWERRYGPVGTGMKNPME</sequence>
<keyword evidence="9" id="KW-0472">Membrane</keyword>
<keyword evidence="7" id="KW-0249">Electron transport</keyword>
<dbReference type="Proteomes" id="UP001286313">
    <property type="component" value="Unassembled WGS sequence"/>
</dbReference>
<comment type="similarity">
    <text evidence="2">Belongs to the complex I NDUFB10 subunit family.</text>
</comment>
<dbReference type="PANTHER" id="PTHR13094">
    <property type="entry name" value="NADH-UBIQUINONE OXIDOREDUCTASE PDSW SUBUNIT"/>
    <property type="match status" value="1"/>
</dbReference>
<dbReference type="GO" id="GO:0005743">
    <property type="term" value="C:mitochondrial inner membrane"/>
    <property type="evidence" value="ECO:0007669"/>
    <property type="project" value="UniProtKB-SubCell"/>
</dbReference>
<proteinExistence type="inferred from homology"/>
<evidence type="ECO:0000256" key="9">
    <source>
        <dbReference type="ARBA" id="ARBA00023136"/>
    </source>
</evidence>
<evidence type="ECO:0000313" key="10">
    <source>
        <dbReference type="EMBL" id="KAK3888404.1"/>
    </source>
</evidence>
<protein>
    <recommendedName>
        <fullName evidence="3">NADH dehydrogenase [ubiquinone] 1 beta subcomplex subunit 10</fullName>
    </recommendedName>
</protein>
<dbReference type="InterPro" id="IPR019377">
    <property type="entry name" value="NADH_UbQ_OxRdtase_su10"/>
</dbReference>
<evidence type="ECO:0000256" key="6">
    <source>
        <dbReference type="ARBA" id="ARBA00022792"/>
    </source>
</evidence>
<evidence type="ECO:0000256" key="7">
    <source>
        <dbReference type="ARBA" id="ARBA00022982"/>
    </source>
</evidence>
<reference evidence="10" key="1">
    <citation type="submission" date="2023-10" db="EMBL/GenBank/DDBJ databases">
        <title>Genome assemblies of two species of porcelain crab, Petrolisthes cinctipes and Petrolisthes manimaculis (Anomura: Porcellanidae).</title>
        <authorList>
            <person name="Angst P."/>
        </authorList>
    </citation>
    <scope>NUCLEOTIDE SEQUENCE</scope>
    <source>
        <strain evidence="10">PB745_01</strain>
        <tissue evidence="10">Gill</tissue>
    </source>
</reference>
<evidence type="ECO:0000313" key="11">
    <source>
        <dbReference type="Proteomes" id="UP001286313"/>
    </source>
</evidence>
<comment type="subcellular location">
    <subcellularLocation>
        <location evidence="1">Mitochondrion inner membrane</location>
        <topology evidence="1">Peripheral membrane protein</topology>
        <orientation evidence="1">Matrix side</orientation>
    </subcellularLocation>
</comment>
<keyword evidence="5" id="KW-0679">Respiratory chain</keyword>
<keyword evidence="8" id="KW-0496">Mitochondrion</keyword>
<evidence type="ECO:0000256" key="3">
    <source>
        <dbReference type="ARBA" id="ARBA00014109"/>
    </source>
</evidence>
<dbReference type="InterPro" id="IPR039993">
    <property type="entry name" value="NDUFB10"/>
</dbReference>